<reference evidence="7" key="1">
    <citation type="submission" date="2017-05" db="EMBL/GenBank/DDBJ databases">
        <authorList>
            <person name="Imhoff J.F."/>
            <person name="Rahn T."/>
            <person name="Kuenzel S."/>
            <person name="Neulinger S.C."/>
        </authorList>
    </citation>
    <scope>NUCLEOTIDE SEQUENCE</scope>
    <source>
        <strain evidence="7">LMG 28126</strain>
    </source>
</reference>
<accession>A0A934TLY4</accession>
<feature type="domain" description="FlgD/Vpr Ig-like" evidence="6">
    <location>
        <begin position="106"/>
        <end position="165"/>
    </location>
</feature>
<keyword evidence="3 5" id="KW-1005">Bacterial flagellum biogenesis</keyword>
<evidence type="ECO:0000256" key="2">
    <source>
        <dbReference type="ARBA" id="ARBA00016013"/>
    </source>
</evidence>
<gene>
    <name evidence="7" type="ORF">CCR87_14695</name>
</gene>
<dbReference type="Gene3D" id="2.60.40.4070">
    <property type="match status" value="1"/>
</dbReference>
<comment type="function">
    <text evidence="4 5">Required for flagellar hook formation. May act as a scaffolding protein.</text>
</comment>
<proteinExistence type="inferred from homology"/>
<evidence type="ECO:0000256" key="4">
    <source>
        <dbReference type="ARBA" id="ARBA00024746"/>
    </source>
</evidence>
<evidence type="ECO:0000256" key="1">
    <source>
        <dbReference type="ARBA" id="ARBA00010577"/>
    </source>
</evidence>
<dbReference type="Gene3D" id="2.30.30.910">
    <property type="match status" value="1"/>
</dbReference>
<dbReference type="EMBL" id="NHSD01000312">
    <property type="protein sequence ID" value="MBK5928564.1"/>
    <property type="molecule type" value="Genomic_DNA"/>
</dbReference>
<evidence type="ECO:0000313" key="8">
    <source>
        <dbReference type="Proteomes" id="UP000706333"/>
    </source>
</evidence>
<comment type="similarity">
    <text evidence="1 5">Belongs to the FlgD family.</text>
</comment>
<comment type="caution">
    <text evidence="7">The sequence shown here is derived from an EMBL/GenBank/DDBJ whole genome shotgun (WGS) entry which is preliminary data.</text>
</comment>
<dbReference type="AlphaFoldDB" id="A0A934TLY4"/>
<dbReference type="Pfam" id="PF13860">
    <property type="entry name" value="FlgD_ig"/>
    <property type="match status" value="1"/>
</dbReference>
<dbReference type="Pfam" id="PF03963">
    <property type="entry name" value="FlgD"/>
    <property type="match status" value="1"/>
</dbReference>
<dbReference type="RefSeq" id="WP_201158328.1">
    <property type="nucleotide sequence ID" value="NZ_NHSD01000312.1"/>
</dbReference>
<dbReference type="GO" id="GO:0044781">
    <property type="term" value="P:bacterial-type flagellum organization"/>
    <property type="evidence" value="ECO:0007669"/>
    <property type="project" value="UniProtKB-UniRule"/>
</dbReference>
<evidence type="ECO:0000256" key="3">
    <source>
        <dbReference type="ARBA" id="ARBA00022795"/>
    </source>
</evidence>
<evidence type="ECO:0000256" key="5">
    <source>
        <dbReference type="RuleBase" id="RU362076"/>
    </source>
</evidence>
<reference evidence="7" key="2">
    <citation type="journal article" date="2020" name="Microorganisms">
        <title>Osmotic Adaptation and Compatible Solute Biosynthesis of Phototrophic Bacteria as Revealed from Genome Analyses.</title>
        <authorList>
            <person name="Imhoff J.F."/>
            <person name="Rahn T."/>
            <person name="Kunzel S."/>
            <person name="Keller A."/>
            <person name="Neulinger S.C."/>
        </authorList>
    </citation>
    <scope>NUCLEOTIDE SEQUENCE</scope>
    <source>
        <strain evidence="7">LMG 28126</strain>
    </source>
</reference>
<evidence type="ECO:0000313" key="7">
    <source>
        <dbReference type="EMBL" id="MBK5928564.1"/>
    </source>
</evidence>
<dbReference type="Proteomes" id="UP000706333">
    <property type="component" value="Unassembled WGS sequence"/>
</dbReference>
<sequence>MDISTQFSGATASQGAAGAARARMVSSDFETFLRMLTTQMQNQDPLNPMEASDFAVQLATFSGVEQSVRTNQLLEEMMGRSAMSELAGLVGKTVRSAGPAYFNGDSLGLSLPAMPDADSARLVVRDNLGGIVDTVDVPTSGGAVEWRGLGADGLPLPSGTYRFEMLGYAAGVLADTGTVEAYGEVIEARNDGGITTVVLSGGRAVPLDEVSAVRGPVLR</sequence>
<organism evidence="7 8">
    <name type="scientific">Rhodobaculum claviforme</name>
    <dbReference type="NCBI Taxonomy" id="1549854"/>
    <lineage>
        <taxon>Bacteria</taxon>
        <taxon>Pseudomonadati</taxon>
        <taxon>Pseudomonadota</taxon>
        <taxon>Alphaproteobacteria</taxon>
        <taxon>Rhodobacterales</taxon>
        <taxon>Paracoccaceae</taxon>
        <taxon>Rhodobaculum</taxon>
    </lineage>
</organism>
<keyword evidence="8" id="KW-1185">Reference proteome</keyword>
<protein>
    <recommendedName>
        <fullName evidence="2 5">Basal-body rod modification protein FlgD</fullName>
    </recommendedName>
</protein>
<dbReference type="InterPro" id="IPR025965">
    <property type="entry name" value="FlgD/Vpr_Ig-like"/>
</dbReference>
<evidence type="ECO:0000259" key="6">
    <source>
        <dbReference type="Pfam" id="PF13860"/>
    </source>
</evidence>
<name>A0A934TLY4_9RHOB</name>
<dbReference type="InterPro" id="IPR005648">
    <property type="entry name" value="FlgD"/>
</dbReference>